<dbReference type="PANTHER" id="PTHR34819">
    <property type="entry name" value="LARGE CYSTEINE-RICH PERIPLASMIC PROTEIN OMCB"/>
    <property type="match status" value="1"/>
</dbReference>
<dbReference type="InterPro" id="IPR051172">
    <property type="entry name" value="Chlamydia_OmcB"/>
</dbReference>
<proteinExistence type="predicted"/>
<protein>
    <recommendedName>
        <fullName evidence="1">DUF11 domain-containing protein</fullName>
    </recommendedName>
</protein>
<dbReference type="Pfam" id="PF01345">
    <property type="entry name" value="DUF11"/>
    <property type="match status" value="2"/>
</dbReference>
<feature type="domain" description="DUF11" evidence="1">
    <location>
        <begin position="1180"/>
        <end position="1300"/>
    </location>
</feature>
<dbReference type="OrthoDB" id="904955at2"/>
<dbReference type="Proteomes" id="UP000013909">
    <property type="component" value="Unassembled WGS sequence"/>
</dbReference>
<dbReference type="Pfam" id="PF13585">
    <property type="entry name" value="CHU_C"/>
    <property type="match status" value="1"/>
</dbReference>
<accession>R7ZWQ9</accession>
<dbReference type="InterPro" id="IPR013783">
    <property type="entry name" value="Ig-like_fold"/>
</dbReference>
<dbReference type="EMBL" id="AQHR01000029">
    <property type="protein sequence ID" value="EON78571.1"/>
    <property type="molecule type" value="Genomic_DNA"/>
</dbReference>
<keyword evidence="3" id="KW-1185">Reference proteome</keyword>
<dbReference type="STRING" id="1232681.ADIS_0921"/>
<gene>
    <name evidence="2" type="ORF">ADIS_0921</name>
</gene>
<comment type="caution">
    <text evidence="2">The sequence shown here is derived from an EMBL/GenBank/DDBJ whole genome shotgun (WGS) entry which is preliminary data.</text>
</comment>
<organism evidence="2 3">
    <name type="scientific">Lunatimonas lonarensis</name>
    <dbReference type="NCBI Taxonomy" id="1232681"/>
    <lineage>
        <taxon>Bacteria</taxon>
        <taxon>Pseudomonadati</taxon>
        <taxon>Bacteroidota</taxon>
        <taxon>Cytophagia</taxon>
        <taxon>Cytophagales</taxon>
        <taxon>Cyclobacteriaceae</taxon>
    </lineage>
</organism>
<reference evidence="2 3" key="1">
    <citation type="submission" date="2013-02" db="EMBL/GenBank/DDBJ databases">
        <title>A novel strain isolated from Lonar lake, Maharashtra, India.</title>
        <authorList>
            <person name="Singh A."/>
        </authorList>
    </citation>
    <scope>NUCLEOTIDE SEQUENCE [LARGE SCALE GENOMIC DNA]</scope>
    <source>
        <strain evidence="2 3">AK24</strain>
    </source>
</reference>
<name>R7ZWQ9_9BACT</name>
<evidence type="ECO:0000313" key="3">
    <source>
        <dbReference type="Proteomes" id="UP000013909"/>
    </source>
</evidence>
<dbReference type="InterPro" id="IPR001434">
    <property type="entry name" value="OmcB-like_DUF11"/>
</dbReference>
<dbReference type="NCBIfam" id="TIGR01451">
    <property type="entry name" value="B_ant_repeat"/>
    <property type="match status" value="2"/>
</dbReference>
<dbReference type="RefSeq" id="WP_010853069.1">
    <property type="nucleotide sequence ID" value="NZ_AQHR01000029.1"/>
</dbReference>
<feature type="domain" description="DUF11" evidence="1">
    <location>
        <begin position="1067"/>
        <end position="1162"/>
    </location>
</feature>
<dbReference type="InterPro" id="IPR047589">
    <property type="entry name" value="DUF11_rpt"/>
</dbReference>
<evidence type="ECO:0000313" key="2">
    <source>
        <dbReference type="EMBL" id="EON78571.1"/>
    </source>
</evidence>
<dbReference type="Gene3D" id="2.60.40.10">
    <property type="entry name" value="Immunoglobulins"/>
    <property type="match status" value="1"/>
</dbReference>
<evidence type="ECO:0000259" key="1">
    <source>
        <dbReference type="Pfam" id="PF01345"/>
    </source>
</evidence>
<dbReference type="PANTHER" id="PTHR34819:SF3">
    <property type="entry name" value="CELL SURFACE PROTEIN"/>
    <property type="match status" value="1"/>
</dbReference>
<sequence length="1390" mass="152779">MSFDLFLVPNLNDPIQSNASGEFTGLPAGTYRVTAGGESGGQPFSLDRNAIVAQDVKDFRFSVASQSVCGEKDGVIEVVVNEGVAQTFELIGPVAFPPQETPVFSGLSEGSYTIRVTDECGETRTQNYRLESLRFGINPTIQEFKPLLPSCSTVTVGHALQTPYLSNAFPLEVTLEVFNPSASLFETIHLTVNESDLEGGMFFTEIPFFPENRYSYTISAVDNCGLSSEKISFEVNRKIAISDDLRWGAGMCGMRRLSVKPLFAVPPFTIRFDRFPDGFDPAVANSEYPGPYTEENIFFGSPANPIPDGTYTLSVEDACGNTASISVNHRTIVSAPSFTVLKSCAPGFGDLELMNFDYFLESVTLMQGPQSFSSAYPIDLSQHISKDDKRRFLLTELPSGDYVFEVSTSCGETTFRRPVTIVGTSTTTEEIHVEENCGSFDIALNYQSDIPPAQNLRFGLQKKDIRTGEWVHPRTGRVYVDGSELTNTNSILLANGQTNFNFSFTGEFRIVKSVRTFRNGEDILPGESRFTFCIEPVEEFTFAGRSVIESVNAFSCGDDSFDVYLATNGYNPVTFSIISINGVPVNVQNGTNPLFSNLEPGRYQFRTVDRCGTTSTTALTLFENNLPVITPRNLCEDEDGELRLPFFEQVSYEWYREDAPEIILSRENTLSFAPFSIISHQGIYKVRISHPDPASCINEVLEFTIDPEQLDAQAGIGQEAQICYGTTVNLFDHLSAPFGTYGTWTDFNETGNLAGNLWDTEGLAPGVYEFGYEIVGLCSGEDSTIVRLTILPPVNAPEGDAFQEFCESGELTLEDIVLVGENIRWHSTPSGNQPIAPQTLLVNENTYYAEQVIEGCPSAERLAVTVRLYPPLTNPEIQGNQVVFQLEPVAPIAGADPEGGKGPISFTWEQSSDGASWIGIPQANGTAIEPGLLLSDTYFRRIARDQLCGEVISNAILVEVQVAPILAADDSYGPLKGFQENVLPISENDRFLGRPVTPGEVTYQLVSTTNETGGAVNLQARIDEDGFLILPSGSTPGNYLITYQLCQAAIPGNCSLATVTVWIGAIDVVITKEVDRQRAVEGEIITFTITATNNSPFPLESIKLDDQLPSGLLFLSASQSSVENYVWIVDSLSPSETSSISFDVIATRDGEYINEVTVSVEDFSASASSPPLIVRARETDLTITKTVTLVEIFDGDEFFYQIDVRNNGIDDGIDVLINNRIPQGLRFLDWEFETTGGDMNPVLLNSGQIQTWNVSHFPVDGILTLRLRVLALADGLFTNEAWVASEINDPNPTDNSAEVSKRVNPLFIPNVIKPDNDGKNETFIIRADHKFDKIRLVIFNRWGDPVFQSADYQNDWDAAGLNAGTYYYQVSGNLPSGEEIRYKGWVQVIK</sequence>